<dbReference type="SMART" id="SM00591">
    <property type="entry name" value="RWD"/>
    <property type="match status" value="1"/>
</dbReference>
<keyword evidence="4" id="KW-0808">Transferase</keyword>
<dbReference type="Proteomes" id="UP000308549">
    <property type="component" value="Unassembled WGS sequence"/>
</dbReference>
<dbReference type="PROSITE" id="PS50908">
    <property type="entry name" value="RWD"/>
    <property type="match status" value="1"/>
</dbReference>
<proteinExistence type="inferred from homology"/>
<protein>
    <recommendedName>
        <fullName evidence="3">RBR-type E3 ubiquitin transferase</fullName>
        <ecNumber evidence="3">2.3.2.31</ecNumber>
    </recommendedName>
</protein>
<comment type="similarity">
    <text evidence="10">Belongs to the RBR family. RNF14 subfamily.</text>
</comment>
<dbReference type="Pfam" id="PF05773">
    <property type="entry name" value="RWD"/>
    <property type="match status" value="1"/>
</dbReference>
<dbReference type="InterPro" id="IPR006575">
    <property type="entry name" value="RWD_dom"/>
</dbReference>
<evidence type="ECO:0000313" key="17">
    <source>
        <dbReference type="Proteomes" id="UP000308549"/>
    </source>
</evidence>
<dbReference type="CDD" id="cd20354">
    <property type="entry name" value="Rcat_RBR_RNF14"/>
    <property type="match status" value="1"/>
</dbReference>
<dbReference type="InterPro" id="IPR017907">
    <property type="entry name" value="Znf_RING_CS"/>
</dbReference>
<comment type="catalytic activity">
    <reaction evidence="1">
        <text>[E2 ubiquitin-conjugating enzyme]-S-ubiquitinyl-L-cysteine + [acceptor protein]-L-lysine = [E2 ubiquitin-conjugating enzyme]-L-cysteine + [acceptor protein]-N(6)-ubiquitinyl-L-lysine.</text>
        <dbReference type="EC" id="2.3.2.31"/>
    </reaction>
</comment>
<evidence type="ECO:0000259" key="15">
    <source>
        <dbReference type="PROSITE" id="PS51873"/>
    </source>
</evidence>
<dbReference type="CDD" id="cd23134">
    <property type="entry name" value="RING-HC_ITT1-like"/>
    <property type="match status" value="1"/>
</dbReference>
<organism evidence="16 17">
    <name type="scientific">Salinomyces thailandicus</name>
    <dbReference type="NCBI Taxonomy" id="706561"/>
    <lineage>
        <taxon>Eukaryota</taxon>
        <taxon>Fungi</taxon>
        <taxon>Dikarya</taxon>
        <taxon>Ascomycota</taxon>
        <taxon>Pezizomycotina</taxon>
        <taxon>Dothideomycetes</taxon>
        <taxon>Dothideomycetidae</taxon>
        <taxon>Mycosphaerellales</taxon>
        <taxon>Teratosphaeriaceae</taxon>
        <taxon>Salinomyces</taxon>
    </lineage>
</organism>
<keyword evidence="7 11" id="KW-0863">Zinc-finger</keyword>
<evidence type="ECO:0000256" key="3">
    <source>
        <dbReference type="ARBA" id="ARBA00012251"/>
    </source>
</evidence>
<feature type="compositionally biased region" description="Polar residues" evidence="12">
    <location>
        <begin position="331"/>
        <end position="341"/>
    </location>
</feature>
<feature type="domain" description="RING-type" evidence="13">
    <location>
        <begin position="186"/>
        <end position="231"/>
    </location>
</feature>
<evidence type="ECO:0000256" key="11">
    <source>
        <dbReference type="PROSITE-ProRule" id="PRU00175"/>
    </source>
</evidence>
<evidence type="ECO:0000259" key="13">
    <source>
        <dbReference type="PROSITE" id="PS50089"/>
    </source>
</evidence>
<dbReference type="OrthoDB" id="1431934at2759"/>
<dbReference type="GO" id="GO:0061630">
    <property type="term" value="F:ubiquitin protein ligase activity"/>
    <property type="evidence" value="ECO:0007669"/>
    <property type="project" value="UniProtKB-EC"/>
</dbReference>
<evidence type="ECO:0000256" key="9">
    <source>
        <dbReference type="ARBA" id="ARBA00022833"/>
    </source>
</evidence>
<dbReference type="PANTHER" id="PTHR11685">
    <property type="entry name" value="RBR FAMILY RING FINGER AND IBR DOMAIN-CONTAINING"/>
    <property type="match status" value="1"/>
</dbReference>
<dbReference type="FunFam" id="3.30.40.10:FF:000416">
    <property type="entry name" value="RBR-type E3 ubiquitin transferase"/>
    <property type="match status" value="1"/>
</dbReference>
<dbReference type="InterPro" id="IPR016135">
    <property type="entry name" value="UBQ-conjugating_enzyme/RWD"/>
</dbReference>
<evidence type="ECO:0000256" key="12">
    <source>
        <dbReference type="SAM" id="MobiDB-lite"/>
    </source>
</evidence>
<evidence type="ECO:0000256" key="4">
    <source>
        <dbReference type="ARBA" id="ARBA00022679"/>
    </source>
</evidence>
<feature type="domain" description="RWD" evidence="14">
    <location>
        <begin position="10"/>
        <end position="146"/>
    </location>
</feature>
<dbReference type="CDD" id="cd23820">
    <property type="entry name" value="RWD_RNF14"/>
    <property type="match status" value="1"/>
</dbReference>
<feature type="compositionally biased region" description="Basic and acidic residues" evidence="12">
    <location>
        <begin position="566"/>
        <end position="578"/>
    </location>
</feature>
<accession>A0A4U0TLV1</accession>
<evidence type="ECO:0000256" key="1">
    <source>
        <dbReference type="ARBA" id="ARBA00001798"/>
    </source>
</evidence>
<sequence length="635" mass="71530">MAASDDERVEELGSLEAIYPELASDYNNFTARLELAVTPSKPLLVRFIPQGSNSDTYAKAATNGGAYVERDVELSHLPPLCLQMTLPEGYPADSPPSVKLIARYDWLPKEKIVELEGQVRKDWEEYGHCQILFVYIDYLQQEAEKGFGLDNSVDGCLILTATAESQLVSYDTETKLATFNAGTYDCGICLEPKKGSSCYKMRRCEHVFCLACLQDFYSNAITEGDVQGVRCLDPVCGKEPGGSETRKRKRKTERTLHPRELLAMGIEEPLVRRYVELKRKKKLEADKGTVYCPRTWCQGPAKSPKYPPIPADLSAYTTYQSSDEDSESDGTDQNKPNSTRAVGTVPPDPSDRLAVCEKCSLAFCKVCYMGWHGPFARCYPRDPNELSVEEKASYEYIRMNTSPCPTCSSPTQKTMGCNHMKCFQCNSHFCYLCGSWLDVQNPYIHFNKPGTPCYQRLWELEEGDDGQNPEDGNGFAGGRGWEQMAVEVAREADEREAEEARVQMEAQREEDRIANELLMARDQEVVVQMAEVHLNDEPRAQQRPARGRRNPFPARPRAEGNAQAIRAHERGGQRRDGGGRGAGRAGRRPAAVTENQREERQQAELQHFLELARRDEEDGWDSDELGDDDGRFEIR</sequence>
<reference evidence="16 17" key="1">
    <citation type="submission" date="2017-03" db="EMBL/GenBank/DDBJ databases">
        <title>Genomes of endolithic fungi from Antarctica.</title>
        <authorList>
            <person name="Coleine C."/>
            <person name="Masonjones S."/>
            <person name="Stajich J.E."/>
        </authorList>
    </citation>
    <scope>NUCLEOTIDE SEQUENCE [LARGE SCALE GENOMIC DNA]</scope>
    <source>
        <strain evidence="16 17">CCFEE 6315</strain>
    </source>
</reference>
<evidence type="ECO:0000256" key="10">
    <source>
        <dbReference type="ARBA" id="ARBA00044508"/>
    </source>
</evidence>
<dbReference type="InterPro" id="IPR047548">
    <property type="entry name" value="Rcat_RBR_RNF14"/>
</dbReference>
<dbReference type="SUPFAM" id="SSF57850">
    <property type="entry name" value="RING/U-box"/>
    <property type="match status" value="2"/>
</dbReference>
<evidence type="ECO:0000256" key="2">
    <source>
        <dbReference type="ARBA" id="ARBA00004906"/>
    </source>
</evidence>
<dbReference type="InterPro" id="IPR002867">
    <property type="entry name" value="IBR_dom"/>
</dbReference>
<dbReference type="GO" id="GO:0008270">
    <property type="term" value="F:zinc ion binding"/>
    <property type="evidence" value="ECO:0007669"/>
    <property type="project" value="UniProtKB-KW"/>
</dbReference>
<dbReference type="PROSITE" id="PS50089">
    <property type="entry name" value="ZF_RING_2"/>
    <property type="match status" value="1"/>
</dbReference>
<gene>
    <name evidence="16" type="ORF">B0A50_07799</name>
</gene>
<dbReference type="AlphaFoldDB" id="A0A4U0TLV1"/>
<comment type="caution">
    <text evidence="16">The sequence shown here is derived from an EMBL/GenBank/DDBJ whole genome shotgun (WGS) entry which is preliminary data.</text>
</comment>
<dbReference type="EMBL" id="NAJL01000068">
    <property type="protein sequence ID" value="TKA22706.1"/>
    <property type="molecule type" value="Genomic_DNA"/>
</dbReference>
<dbReference type="InterPro" id="IPR001841">
    <property type="entry name" value="Znf_RING"/>
</dbReference>
<dbReference type="Gene3D" id="1.20.120.1750">
    <property type="match status" value="1"/>
</dbReference>
<comment type="pathway">
    <text evidence="2">Protein modification; protein ubiquitination.</text>
</comment>
<dbReference type="SMART" id="SM00647">
    <property type="entry name" value="IBR"/>
    <property type="match status" value="1"/>
</dbReference>
<dbReference type="PROSITE" id="PS00518">
    <property type="entry name" value="ZF_RING_1"/>
    <property type="match status" value="1"/>
</dbReference>
<feature type="compositionally biased region" description="Acidic residues" evidence="12">
    <location>
        <begin position="617"/>
        <end position="627"/>
    </location>
</feature>
<keyword evidence="6" id="KW-0677">Repeat</keyword>
<dbReference type="InterPro" id="IPR031127">
    <property type="entry name" value="E3_UB_ligase_RBR"/>
</dbReference>
<evidence type="ECO:0000256" key="5">
    <source>
        <dbReference type="ARBA" id="ARBA00022723"/>
    </source>
</evidence>
<dbReference type="EC" id="2.3.2.31" evidence="3"/>
<keyword evidence="5" id="KW-0479">Metal-binding</keyword>
<keyword evidence="8" id="KW-0833">Ubl conjugation pathway</keyword>
<keyword evidence="9" id="KW-0862">Zinc</keyword>
<dbReference type="InterPro" id="IPR013083">
    <property type="entry name" value="Znf_RING/FYVE/PHD"/>
</dbReference>
<feature type="domain" description="RING-type" evidence="15">
    <location>
        <begin position="182"/>
        <end position="457"/>
    </location>
</feature>
<dbReference type="InterPro" id="IPR044066">
    <property type="entry name" value="TRIAD_supradom"/>
</dbReference>
<evidence type="ECO:0000313" key="16">
    <source>
        <dbReference type="EMBL" id="TKA22706.1"/>
    </source>
</evidence>
<evidence type="ECO:0000256" key="8">
    <source>
        <dbReference type="ARBA" id="ARBA00022786"/>
    </source>
</evidence>
<dbReference type="Pfam" id="PF01485">
    <property type="entry name" value="IBR"/>
    <property type="match status" value="1"/>
</dbReference>
<feature type="region of interest" description="Disordered" evidence="12">
    <location>
        <begin position="318"/>
        <end position="346"/>
    </location>
</feature>
<keyword evidence="17" id="KW-1185">Reference proteome</keyword>
<evidence type="ECO:0000256" key="6">
    <source>
        <dbReference type="ARBA" id="ARBA00022737"/>
    </source>
</evidence>
<evidence type="ECO:0000256" key="7">
    <source>
        <dbReference type="ARBA" id="ARBA00022771"/>
    </source>
</evidence>
<evidence type="ECO:0000259" key="14">
    <source>
        <dbReference type="PROSITE" id="PS50908"/>
    </source>
</evidence>
<dbReference type="Gene3D" id="3.10.110.10">
    <property type="entry name" value="Ubiquitin Conjugating Enzyme"/>
    <property type="match status" value="1"/>
</dbReference>
<feature type="region of interest" description="Disordered" evidence="12">
    <location>
        <begin position="534"/>
        <end position="635"/>
    </location>
</feature>
<dbReference type="Pfam" id="PF22191">
    <property type="entry name" value="IBR_1"/>
    <property type="match status" value="1"/>
</dbReference>
<name>A0A4U0TLV1_9PEZI</name>
<dbReference type="SUPFAM" id="SSF54495">
    <property type="entry name" value="UBC-like"/>
    <property type="match status" value="1"/>
</dbReference>
<dbReference type="GO" id="GO:0016567">
    <property type="term" value="P:protein ubiquitination"/>
    <property type="evidence" value="ECO:0007669"/>
    <property type="project" value="InterPro"/>
</dbReference>
<dbReference type="Gene3D" id="3.30.40.10">
    <property type="entry name" value="Zinc/RING finger domain, C3HC4 (zinc finger)"/>
    <property type="match status" value="1"/>
</dbReference>
<dbReference type="PROSITE" id="PS51873">
    <property type="entry name" value="TRIAD"/>
    <property type="match status" value="1"/>
</dbReference>